<keyword evidence="8" id="KW-1185">Reference proteome</keyword>
<keyword evidence="2" id="KW-0479">Metal-binding</keyword>
<keyword evidence="4" id="KW-0862">Zinc</keyword>
<dbReference type="InterPro" id="IPR012337">
    <property type="entry name" value="RNaseH-like_sf"/>
</dbReference>
<keyword evidence="5" id="KW-0539">Nucleus</keyword>
<dbReference type="PANTHER" id="PTHR46481">
    <property type="entry name" value="ZINC FINGER BED DOMAIN-CONTAINING PROTEIN 4"/>
    <property type="match status" value="1"/>
</dbReference>
<keyword evidence="3" id="KW-0863">Zinc-finger</keyword>
<feature type="region of interest" description="Disordered" evidence="6">
    <location>
        <begin position="596"/>
        <end position="616"/>
    </location>
</feature>
<name>A0AAE1HEB1_9NEOP</name>
<evidence type="ECO:0000313" key="8">
    <source>
        <dbReference type="Proteomes" id="UP001219518"/>
    </source>
</evidence>
<dbReference type="PANTHER" id="PTHR46481:SF10">
    <property type="entry name" value="ZINC FINGER BED DOMAIN-CONTAINING PROTEIN 39"/>
    <property type="match status" value="1"/>
</dbReference>
<gene>
    <name evidence="7" type="ORF">KUF71_001114</name>
</gene>
<accession>A0AAE1HEB1</accession>
<protein>
    <submittedName>
        <fullName evidence="7">Transposable element Hobo transposase</fullName>
    </submittedName>
</protein>
<comment type="subcellular location">
    <subcellularLocation>
        <location evidence="1">Nucleus</location>
    </subcellularLocation>
</comment>
<evidence type="ECO:0000256" key="1">
    <source>
        <dbReference type="ARBA" id="ARBA00004123"/>
    </source>
</evidence>
<evidence type="ECO:0000256" key="6">
    <source>
        <dbReference type="SAM" id="MobiDB-lite"/>
    </source>
</evidence>
<sequence>MAQATDLKEPLSSYSIEVLHDNKKSSFVWKHFGNLILQKDDKRKQVYKDKIFCKPCFVAAADKSNNPENDEMLTEVEETGEVLLASVLFEIKAYNKSVSTGNLSSHLRDAHNLVDNPKKKPGATMTNFFSVKRTPKLGDTEDQRRWLLARDLALWYCRSLIPFDFCDDIGTNDFMKKYNVIGPNEVLPSRVTVSGTALRDVYNTMFAFVKREVGKASPYGAISLDGWSDSSRRNSYFAFIYDAITEHLEKRRFVLQTTVCNEKKDHLQIIKEINFVLRRFELEDKDITYVTDKGSNMLKAIQTMGTPHHLCLGHGVHNLVSKDGIQAVPIVATLCKKARAVCKAVRYRAPTLERENTKQQQLDWVRSVVDADEHADADDADPIPDDTGTVAGSVDDQSAAAAAQIFEYPIAATPTSVKLPVPTRWHTVLIMLESMEQNKVPINIVLSEVGKEELHFNNTQQATLKAMVGFLGTFRRVVEILSSESCTINLALLLRSELDEVMKENEDDSLVVGDLKRRLRERLNFRFPVNDLQVTASLLDPRCADLVVVNKYLTDRHVTKAEFLSRQVRYNVLEMHLPPDARREQEEEDLFVDSVREPAPSTSTGSRRGKRKAATTTAEEVINLARKHSKSIDGTQTEAVEKEVRLYLDSFNPDDVKDNDILAYWRGRIKQYP</sequence>
<dbReference type="AlphaFoldDB" id="A0AAE1HEB1"/>
<dbReference type="GO" id="GO:0005634">
    <property type="term" value="C:nucleus"/>
    <property type="evidence" value="ECO:0007669"/>
    <property type="project" value="UniProtKB-SubCell"/>
</dbReference>
<feature type="non-terminal residue" evidence="7">
    <location>
        <position position="1"/>
    </location>
</feature>
<dbReference type="SUPFAM" id="SSF53098">
    <property type="entry name" value="Ribonuclease H-like"/>
    <property type="match status" value="1"/>
</dbReference>
<evidence type="ECO:0000256" key="5">
    <source>
        <dbReference type="ARBA" id="ARBA00023242"/>
    </source>
</evidence>
<evidence type="ECO:0000256" key="4">
    <source>
        <dbReference type="ARBA" id="ARBA00022833"/>
    </source>
</evidence>
<organism evidence="7 8">
    <name type="scientific">Frankliniella fusca</name>
    <dbReference type="NCBI Taxonomy" id="407009"/>
    <lineage>
        <taxon>Eukaryota</taxon>
        <taxon>Metazoa</taxon>
        <taxon>Ecdysozoa</taxon>
        <taxon>Arthropoda</taxon>
        <taxon>Hexapoda</taxon>
        <taxon>Insecta</taxon>
        <taxon>Pterygota</taxon>
        <taxon>Neoptera</taxon>
        <taxon>Paraneoptera</taxon>
        <taxon>Thysanoptera</taxon>
        <taxon>Terebrantia</taxon>
        <taxon>Thripoidea</taxon>
        <taxon>Thripidae</taxon>
        <taxon>Frankliniella</taxon>
    </lineage>
</organism>
<dbReference type="InterPro" id="IPR052035">
    <property type="entry name" value="ZnF_BED_domain_contain"/>
</dbReference>
<reference evidence="7" key="2">
    <citation type="journal article" date="2023" name="BMC Genomics">
        <title>Pest status, molecular evolution, and epigenetic factors derived from the genome assembly of Frankliniella fusca, a thysanopteran phytovirus vector.</title>
        <authorList>
            <person name="Catto M.A."/>
            <person name="Labadie P.E."/>
            <person name="Jacobson A.L."/>
            <person name="Kennedy G.G."/>
            <person name="Srinivasan R."/>
            <person name="Hunt B.G."/>
        </authorList>
    </citation>
    <scope>NUCLEOTIDE SEQUENCE</scope>
    <source>
        <strain evidence="7">PL_HMW_Pooled</strain>
    </source>
</reference>
<proteinExistence type="predicted"/>
<evidence type="ECO:0000313" key="7">
    <source>
        <dbReference type="EMBL" id="KAK3918990.1"/>
    </source>
</evidence>
<evidence type="ECO:0000256" key="2">
    <source>
        <dbReference type="ARBA" id="ARBA00022723"/>
    </source>
</evidence>
<dbReference type="EMBL" id="JAHWGI010000968">
    <property type="protein sequence ID" value="KAK3918990.1"/>
    <property type="molecule type" value="Genomic_DNA"/>
</dbReference>
<dbReference type="Proteomes" id="UP001219518">
    <property type="component" value="Unassembled WGS sequence"/>
</dbReference>
<comment type="caution">
    <text evidence="7">The sequence shown here is derived from an EMBL/GenBank/DDBJ whole genome shotgun (WGS) entry which is preliminary data.</text>
</comment>
<evidence type="ECO:0000256" key="3">
    <source>
        <dbReference type="ARBA" id="ARBA00022771"/>
    </source>
</evidence>
<dbReference type="GO" id="GO:0008270">
    <property type="term" value="F:zinc ion binding"/>
    <property type="evidence" value="ECO:0007669"/>
    <property type="project" value="UniProtKB-KW"/>
</dbReference>
<reference evidence="7" key="1">
    <citation type="submission" date="2021-07" db="EMBL/GenBank/DDBJ databases">
        <authorList>
            <person name="Catto M.A."/>
            <person name="Jacobson A."/>
            <person name="Kennedy G."/>
            <person name="Labadie P."/>
            <person name="Hunt B.G."/>
            <person name="Srinivasan R."/>
        </authorList>
    </citation>
    <scope>NUCLEOTIDE SEQUENCE</scope>
    <source>
        <strain evidence="7">PL_HMW_Pooled</strain>
        <tissue evidence="7">Head</tissue>
    </source>
</reference>